<evidence type="ECO:0000259" key="5">
    <source>
        <dbReference type="PROSITE" id="PS50931"/>
    </source>
</evidence>
<evidence type="ECO:0000313" key="7">
    <source>
        <dbReference type="Proteomes" id="UP000193224"/>
    </source>
</evidence>
<dbReference type="PANTHER" id="PTHR30537:SF26">
    <property type="entry name" value="GLYCINE CLEAVAGE SYSTEM TRANSCRIPTIONAL ACTIVATOR"/>
    <property type="match status" value="1"/>
</dbReference>
<dbReference type="Gene3D" id="3.40.190.10">
    <property type="entry name" value="Periplasmic binding protein-like II"/>
    <property type="match status" value="2"/>
</dbReference>
<name>A0A1X7BYU6_9RHOB</name>
<gene>
    <name evidence="6" type="primary">gcvA_30</name>
    <name evidence="6" type="ORF">ROA7745_04550</name>
</gene>
<protein>
    <submittedName>
        <fullName evidence="6">Glycine cleavage system transcriptional activator</fullName>
    </submittedName>
</protein>
<evidence type="ECO:0000256" key="2">
    <source>
        <dbReference type="ARBA" id="ARBA00023015"/>
    </source>
</evidence>
<dbReference type="InterPro" id="IPR058163">
    <property type="entry name" value="LysR-type_TF_proteobact-type"/>
</dbReference>
<dbReference type="InterPro" id="IPR036388">
    <property type="entry name" value="WH-like_DNA-bd_sf"/>
</dbReference>
<dbReference type="Proteomes" id="UP000193224">
    <property type="component" value="Unassembled WGS sequence"/>
</dbReference>
<dbReference type="PANTHER" id="PTHR30537">
    <property type="entry name" value="HTH-TYPE TRANSCRIPTIONAL REGULATOR"/>
    <property type="match status" value="1"/>
</dbReference>
<dbReference type="Gene3D" id="1.10.10.10">
    <property type="entry name" value="Winged helix-like DNA-binding domain superfamily/Winged helix DNA-binding domain"/>
    <property type="match status" value="1"/>
</dbReference>
<organism evidence="6 7">
    <name type="scientific">Roseovarius aestuarii</name>
    <dbReference type="NCBI Taxonomy" id="475083"/>
    <lineage>
        <taxon>Bacteria</taxon>
        <taxon>Pseudomonadati</taxon>
        <taxon>Pseudomonadota</taxon>
        <taxon>Alphaproteobacteria</taxon>
        <taxon>Rhodobacterales</taxon>
        <taxon>Roseobacteraceae</taxon>
        <taxon>Roseovarius</taxon>
    </lineage>
</organism>
<dbReference type="InterPro" id="IPR000847">
    <property type="entry name" value="LysR_HTH_N"/>
</dbReference>
<evidence type="ECO:0000256" key="3">
    <source>
        <dbReference type="ARBA" id="ARBA00023125"/>
    </source>
</evidence>
<dbReference type="InterPro" id="IPR005119">
    <property type="entry name" value="LysR_subst-bd"/>
</dbReference>
<dbReference type="SUPFAM" id="SSF46785">
    <property type="entry name" value="Winged helix' DNA-binding domain"/>
    <property type="match status" value="1"/>
</dbReference>
<dbReference type="AlphaFoldDB" id="A0A1X7BYU6"/>
<dbReference type="Pfam" id="PF03466">
    <property type="entry name" value="LysR_substrate"/>
    <property type="match status" value="1"/>
</dbReference>
<dbReference type="PRINTS" id="PR00039">
    <property type="entry name" value="HTHLYSR"/>
</dbReference>
<dbReference type="PROSITE" id="PS50931">
    <property type="entry name" value="HTH_LYSR"/>
    <property type="match status" value="1"/>
</dbReference>
<feature type="domain" description="HTH lysR-type" evidence="5">
    <location>
        <begin position="3"/>
        <end position="60"/>
    </location>
</feature>
<comment type="similarity">
    <text evidence="1">Belongs to the LysR transcriptional regulatory family.</text>
</comment>
<dbReference type="GO" id="GO:0006351">
    <property type="term" value="P:DNA-templated transcription"/>
    <property type="evidence" value="ECO:0007669"/>
    <property type="project" value="TreeGrafter"/>
</dbReference>
<keyword evidence="4" id="KW-0804">Transcription</keyword>
<keyword evidence="2" id="KW-0805">Transcription regulation</keyword>
<dbReference type="EMBL" id="FWXB01000036">
    <property type="protein sequence ID" value="SMC14680.1"/>
    <property type="molecule type" value="Genomic_DNA"/>
</dbReference>
<evidence type="ECO:0000256" key="4">
    <source>
        <dbReference type="ARBA" id="ARBA00023163"/>
    </source>
</evidence>
<evidence type="ECO:0000256" key="1">
    <source>
        <dbReference type="ARBA" id="ARBA00009437"/>
    </source>
</evidence>
<dbReference type="FunFam" id="1.10.10.10:FF:000001">
    <property type="entry name" value="LysR family transcriptional regulator"/>
    <property type="match status" value="1"/>
</dbReference>
<keyword evidence="3" id="KW-0238">DNA-binding</keyword>
<dbReference type="GO" id="GO:0043565">
    <property type="term" value="F:sequence-specific DNA binding"/>
    <property type="evidence" value="ECO:0007669"/>
    <property type="project" value="TreeGrafter"/>
</dbReference>
<dbReference type="GO" id="GO:0003700">
    <property type="term" value="F:DNA-binding transcription factor activity"/>
    <property type="evidence" value="ECO:0007669"/>
    <property type="project" value="InterPro"/>
</dbReference>
<dbReference type="Pfam" id="PF00126">
    <property type="entry name" value="HTH_1"/>
    <property type="match status" value="1"/>
</dbReference>
<dbReference type="SUPFAM" id="SSF53850">
    <property type="entry name" value="Periplasmic binding protein-like II"/>
    <property type="match status" value="1"/>
</dbReference>
<dbReference type="InterPro" id="IPR036390">
    <property type="entry name" value="WH_DNA-bd_sf"/>
</dbReference>
<proteinExistence type="inferred from homology"/>
<evidence type="ECO:0000313" key="6">
    <source>
        <dbReference type="EMBL" id="SMC14680.1"/>
    </source>
</evidence>
<accession>A0A1X7BYU6</accession>
<sequence>MLPTLAVLRSFEAAAKHQSFTSAAKELHVSQAVISRQVRDLEKTLGLQLFRKQGRGVILTIAGTALAQDLHHGLERLRDIIQKAQGSRPAGQALSIAVLPTFSSRWLAPRLPRFRAACPEANLVIRSRSEPFDLVREGFDVAIHFGTPEWIGGKHTTLCPEAPVAVASPDMIEEFEILSAEDATRLPLLHLISRRNAWPAYFEFLGLDPSPANRGDFFDQFSAIIAAAIANFGAAIVPSYLVEAELAQGTLVPFGRPDPGAGMYYAVTPIGVENDLAHEFCNWIRREAKLSAKMRSALN</sequence>
<reference evidence="6 7" key="1">
    <citation type="submission" date="2017-03" db="EMBL/GenBank/DDBJ databases">
        <authorList>
            <person name="Afonso C.L."/>
            <person name="Miller P.J."/>
            <person name="Scott M.A."/>
            <person name="Spackman E."/>
            <person name="Goraichik I."/>
            <person name="Dimitrov K.M."/>
            <person name="Suarez D.L."/>
            <person name="Swayne D.E."/>
        </authorList>
    </citation>
    <scope>NUCLEOTIDE SEQUENCE [LARGE SCALE GENOMIC DNA]</scope>
    <source>
        <strain evidence="6 7">CECT 7745</strain>
    </source>
</reference>
<keyword evidence="7" id="KW-1185">Reference proteome</keyword>